<dbReference type="InterPro" id="IPR036390">
    <property type="entry name" value="WH_DNA-bd_sf"/>
</dbReference>
<dbReference type="InterPro" id="IPR036388">
    <property type="entry name" value="WH-like_DNA-bd_sf"/>
</dbReference>
<feature type="region of interest" description="Disordered" evidence="5">
    <location>
        <begin position="1348"/>
        <end position="1398"/>
    </location>
</feature>
<gene>
    <name evidence="8" type="ORF">PCOR1329_LOCUS30001</name>
</gene>
<dbReference type="InterPro" id="IPR035892">
    <property type="entry name" value="C2_domain_sf"/>
</dbReference>
<dbReference type="PROSITE" id="PS51192">
    <property type="entry name" value="HELICASE_ATP_BIND_1"/>
    <property type="match status" value="1"/>
</dbReference>
<dbReference type="SUPFAM" id="SSF81296">
    <property type="entry name" value="E set domains"/>
    <property type="match status" value="1"/>
</dbReference>
<dbReference type="SMART" id="SM00487">
    <property type="entry name" value="DEXDc"/>
    <property type="match status" value="1"/>
</dbReference>
<dbReference type="InterPro" id="IPR004179">
    <property type="entry name" value="Sec63-dom"/>
</dbReference>
<keyword evidence="3" id="KW-0347">Helicase</keyword>
<evidence type="ECO:0008006" key="10">
    <source>
        <dbReference type="Google" id="ProtNLM"/>
    </source>
</evidence>
<reference evidence="8" key="1">
    <citation type="submission" date="2023-10" db="EMBL/GenBank/DDBJ databases">
        <authorList>
            <person name="Chen Y."/>
            <person name="Shah S."/>
            <person name="Dougan E. K."/>
            <person name="Thang M."/>
            <person name="Chan C."/>
        </authorList>
    </citation>
    <scope>NUCLEOTIDE SEQUENCE [LARGE SCALE GENOMIC DNA]</scope>
</reference>
<name>A0ABN9SJ59_9DINO</name>
<comment type="caution">
    <text evidence="8">The sequence shown here is derived from an EMBL/GenBank/DDBJ whole genome shotgun (WGS) entry which is preliminary data.</text>
</comment>
<dbReference type="EMBL" id="CAUYUJ010011425">
    <property type="protein sequence ID" value="CAK0831736.1"/>
    <property type="molecule type" value="Genomic_DNA"/>
</dbReference>
<evidence type="ECO:0000256" key="2">
    <source>
        <dbReference type="ARBA" id="ARBA00022801"/>
    </source>
</evidence>
<feature type="domain" description="Helicase ATP-binding" evidence="6">
    <location>
        <begin position="474"/>
        <end position="649"/>
    </location>
</feature>
<dbReference type="InterPro" id="IPR014756">
    <property type="entry name" value="Ig_E-set"/>
</dbReference>
<dbReference type="SUPFAM" id="SSF158702">
    <property type="entry name" value="Sec63 N-terminal domain-like"/>
    <property type="match status" value="2"/>
</dbReference>
<evidence type="ECO:0000313" key="8">
    <source>
        <dbReference type="EMBL" id="CAK0831736.1"/>
    </source>
</evidence>
<dbReference type="Gene3D" id="3.40.50.300">
    <property type="entry name" value="P-loop containing nucleotide triphosphate hydrolases"/>
    <property type="match status" value="2"/>
</dbReference>
<feature type="region of interest" description="Disordered" evidence="5">
    <location>
        <begin position="1197"/>
        <end position="1224"/>
    </location>
</feature>
<dbReference type="PANTHER" id="PTHR47961">
    <property type="entry name" value="DNA POLYMERASE THETA, PUTATIVE (AFU_ORTHOLOGUE AFUA_1G05260)-RELATED"/>
    <property type="match status" value="1"/>
</dbReference>
<evidence type="ECO:0000313" key="9">
    <source>
        <dbReference type="Proteomes" id="UP001189429"/>
    </source>
</evidence>
<dbReference type="SMART" id="SM00490">
    <property type="entry name" value="HELICc"/>
    <property type="match status" value="1"/>
</dbReference>
<evidence type="ECO:0000256" key="4">
    <source>
        <dbReference type="ARBA" id="ARBA00022840"/>
    </source>
</evidence>
<dbReference type="Gene3D" id="1.10.10.10">
    <property type="entry name" value="Winged helix-like DNA-binding domain superfamily/Winged helix DNA-binding domain"/>
    <property type="match status" value="2"/>
</dbReference>
<dbReference type="Gene3D" id="2.60.40.150">
    <property type="entry name" value="C2 domain"/>
    <property type="match status" value="2"/>
</dbReference>
<dbReference type="Pfam" id="PF00271">
    <property type="entry name" value="Helicase_C"/>
    <property type="match status" value="1"/>
</dbReference>
<dbReference type="SUPFAM" id="SSF52540">
    <property type="entry name" value="P-loop containing nucleoside triphosphate hydrolases"/>
    <property type="match status" value="2"/>
</dbReference>
<dbReference type="Pfam" id="PF00270">
    <property type="entry name" value="DEAD"/>
    <property type="match status" value="1"/>
</dbReference>
<dbReference type="InterPro" id="IPR001650">
    <property type="entry name" value="Helicase_C-like"/>
</dbReference>
<evidence type="ECO:0000256" key="1">
    <source>
        <dbReference type="ARBA" id="ARBA00022741"/>
    </source>
</evidence>
<dbReference type="PANTHER" id="PTHR47961:SF4">
    <property type="entry name" value="ACTIVATING SIGNAL COINTEGRATOR 1 COMPLEX SUBUNIT 3"/>
    <property type="match status" value="1"/>
</dbReference>
<dbReference type="Gene3D" id="1.10.3380.10">
    <property type="entry name" value="Sec63 N-terminal domain-like domain"/>
    <property type="match status" value="2"/>
</dbReference>
<dbReference type="InterPro" id="IPR014001">
    <property type="entry name" value="Helicase_ATP-bd"/>
</dbReference>
<dbReference type="InterPro" id="IPR011545">
    <property type="entry name" value="DEAD/DEAH_box_helicase_dom"/>
</dbReference>
<dbReference type="SMART" id="SM00973">
    <property type="entry name" value="Sec63"/>
    <property type="match status" value="2"/>
</dbReference>
<dbReference type="PROSITE" id="PS51194">
    <property type="entry name" value="HELICASE_CTER"/>
    <property type="match status" value="1"/>
</dbReference>
<evidence type="ECO:0000256" key="5">
    <source>
        <dbReference type="SAM" id="MobiDB-lite"/>
    </source>
</evidence>
<organism evidence="8 9">
    <name type="scientific">Prorocentrum cordatum</name>
    <dbReference type="NCBI Taxonomy" id="2364126"/>
    <lineage>
        <taxon>Eukaryota</taxon>
        <taxon>Sar</taxon>
        <taxon>Alveolata</taxon>
        <taxon>Dinophyceae</taxon>
        <taxon>Prorocentrales</taxon>
        <taxon>Prorocentraceae</taxon>
        <taxon>Prorocentrum</taxon>
    </lineage>
</organism>
<dbReference type="InterPro" id="IPR057842">
    <property type="entry name" value="WH_MER3"/>
</dbReference>
<feature type="domain" description="Helicase C-terminal" evidence="7">
    <location>
        <begin position="686"/>
        <end position="896"/>
    </location>
</feature>
<dbReference type="Pfam" id="PF23445">
    <property type="entry name" value="WHD_SNRNP200"/>
    <property type="match status" value="2"/>
</dbReference>
<keyword evidence="4" id="KW-0067">ATP-binding</keyword>
<keyword evidence="1" id="KW-0547">Nucleotide-binding</keyword>
<keyword evidence="2" id="KW-0378">Hydrolase</keyword>
<evidence type="ECO:0000259" key="7">
    <source>
        <dbReference type="PROSITE" id="PS51194"/>
    </source>
</evidence>
<dbReference type="CDD" id="cd18795">
    <property type="entry name" value="SF2_C_Ski2"/>
    <property type="match status" value="1"/>
</dbReference>
<evidence type="ECO:0000256" key="3">
    <source>
        <dbReference type="ARBA" id="ARBA00022806"/>
    </source>
</evidence>
<dbReference type="SUPFAM" id="SSF46785">
    <property type="entry name" value="Winged helix' DNA-binding domain"/>
    <property type="match status" value="2"/>
</dbReference>
<sequence>MPIESKFLENMANSLNAEIVMGNISSEKDAADWLRYTYLFVRFFRTPQKYGITQDDFNVDPTLEQKRREFVNDAAMKLNNARLIRIDNSRNYNATDLGRVAARFYVDWETAEHFSKGTTQGMSDDKILALFGKAHEFSQVKVREDEMPELQEMAADELTCPIKVLGGCENTYGKVAILLQTYLSRRHIEAFSLISDCNFVLQSASRLFRAMFEITMTRVTSMSEMSDRLLEWCKMIDRRLWQSQHVLRHFCYPPTQQSLQRGMSLDGGPSGGVLKELIVKKLEDAGFDHWRLMEMSSSELTNICRTQADGKVVAKYLKRVPNLELEAKIQPITSTIMRITLIIKPEFEWSDRWSGASEPFYVWVENPETQDILHSEYYVLHKRNLYETGQLSFAIPLQEPRPPQYVIKVVSDRWVGVYFTFEFSVSHLLLPDRQQAHTTLLDLTPMPVTALHNANYQRLYKFTHFNAIQTQVFHTLYHTDYNALVGAPTGSGKTIVAELSMFRLFSNAPDEKCVYIAPLKALARERMEDWEERFQRQLGKTVVELTGDFTPDVEALDRADVVVVTPEKWDGISRHWQHRSYVQKVGLVIIDEIHLLGQDRGPVLEVIVSRMRYISCNLDKPIRFVGLSTALANAHDIADWLGIGIVGLFNFRPSVRPVPMTAHIQGYPEKHFVPRMASMNKPCFHAIKNHAVKPEGVKPTLIFVSSRRQTRLTALDIVSFMSADPDEDPKLFNRLEPHELEYAQRRCTDASLKQCLEYGIGIHHAGLPDRDRKVVEELFVESKIMVLISTSTLAWGVNFPAHLVIIKGTEYYDGQLKRYVDFPITDVLQMMGRAGRPQFDTEAKAVIMVHEPKKNFYRRFIYEPFPVESSLHEQLTDHLNAEIVARTIKTRDEAIDYVTWTYFFRRLTANPAYYDQQAALLEQTDFEKQRDMLANYIERLMNKCLDELIRSGCIELKEPQPGQDGVVSSAAVDSTKLGRISSLYYLGHRTVAQFKRTLSREGLGFVELMRVLCECPEYDELPVRHNEDKLNAEFAEHTPLEVDLAIQAYDSPHTKAFLLLQAHMWGLALPSNDYKTDLKSVLDRSIPLIQAMVDISAEEAQLRSTINLIILLQCIHQATHPWRSSLTSVPYFSDKTLTVLSGMGVEALPELLERKDYTKILMKLQLPSADAHKEVLQMVQGLPKLRKRIELRVLDPEDKAEEAEGGEQGREPKRRKGRLIPEPYRVPPDSELELTVVLSYENTPARFVHAPRFPKKKTFSWWCMLGDTEVDELVAIKKAILPTRARTERRVNFQFCSPAEEVGETFTLSVITMTLTSALTSSWTSPSQQRSPPPELALWMRIHPRLGSGRPPMSFEPSPPAAPRARDPAVGPCSVARAGEPPRRPPPGRAEALAWARS</sequence>
<accession>A0ABN9SJ59</accession>
<protein>
    <recommendedName>
        <fullName evidence="10">Activating signal cointegrator 1 complex subunit 3</fullName>
    </recommendedName>
</protein>
<dbReference type="Pfam" id="PF02889">
    <property type="entry name" value="Sec63"/>
    <property type="match status" value="2"/>
</dbReference>
<dbReference type="Proteomes" id="UP001189429">
    <property type="component" value="Unassembled WGS sequence"/>
</dbReference>
<proteinExistence type="predicted"/>
<dbReference type="InterPro" id="IPR027417">
    <property type="entry name" value="P-loop_NTPase"/>
</dbReference>
<evidence type="ECO:0000259" key="6">
    <source>
        <dbReference type="PROSITE" id="PS51192"/>
    </source>
</evidence>
<keyword evidence="9" id="KW-1185">Reference proteome</keyword>
<dbReference type="InterPro" id="IPR050474">
    <property type="entry name" value="Hel308_SKI2-like"/>
</dbReference>